<dbReference type="PRINTS" id="PR00344">
    <property type="entry name" value="BCTRLSENSOR"/>
</dbReference>
<evidence type="ECO:0000256" key="1">
    <source>
        <dbReference type="ARBA" id="ARBA00000085"/>
    </source>
</evidence>
<dbReference type="GO" id="GO:0005886">
    <property type="term" value="C:plasma membrane"/>
    <property type="evidence" value="ECO:0007669"/>
    <property type="project" value="TreeGrafter"/>
</dbReference>
<proteinExistence type="predicted"/>
<feature type="compositionally biased region" description="Low complexity" evidence="7">
    <location>
        <begin position="285"/>
        <end position="295"/>
    </location>
</feature>
<dbReference type="EC" id="2.7.13.3" evidence="2"/>
<dbReference type="Proteomes" id="UP001358614">
    <property type="component" value="Chromosome 1"/>
</dbReference>
<dbReference type="InterPro" id="IPR036097">
    <property type="entry name" value="HisK_dim/P_sf"/>
</dbReference>
<feature type="compositionally biased region" description="Gly residues" evidence="7">
    <location>
        <begin position="566"/>
        <end position="579"/>
    </location>
</feature>
<feature type="compositionally biased region" description="Low complexity" evidence="7">
    <location>
        <begin position="79"/>
        <end position="115"/>
    </location>
</feature>
<evidence type="ECO:0000256" key="6">
    <source>
        <dbReference type="PROSITE-ProRule" id="PRU00169"/>
    </source>
</evidence>
<dbReference type="PANTHER" id="PTHR43047">
    <property type="entry name" value="TWO-COMPONENT HISTIDINE PROTEIN KINASE"/>
    <property type="match status" value="1"/>
</dbReference>
<dbReference type="EMBL" id="CP144089">
    <property type="protein sequence ID" value="WWD05131.1"/>
    <property type="molecule type" value="Genomic_DNA"/>
</dbReference>
<evidence type="ECO:0000313" key="11">
    <source>
        <dbReference type="Proteomes" id="UP001358614"/>
    </source>
</evidence>
<organism evidence="10 11">
    <name type="scientific">Kwoniella europaea PYCC6329</name>
    <dbReference type="NCBI Taxonomy" id="1423913"/>
    <lineage>
        <taxon>Eukaryota</taxon>
        <taxon>Fungi</taxon>
        <taxon>Dikarya</taxon>
        <taxon>Basidiomycota</taxon>
        <taxon>Agaricomycotina</taxon>
        <taxon>Tremellomycetes</taxon>
        <taxon>Tremellales</taxon>
        <taxon>Cryptococcaceae</taxon>
        <taxon>Kwoniella</taxon>
    </lineage>
</organism>
<feature type="compositionally biased region" description="Polar residues" evidence="7">
    <location>
        <begin position="740"/>
        <end position="752"/>
    </location>
</feature>
<feature type="region of interest" description="Disordered" evidence="7">
    <location>
        <begin position="1806"/>
        <end position="1834"/>
    </location>
</feature>
<evidence type="ECO:0000313" key="10">
    <source>
        <dbReference type="EMBL" id="WWD05131.1"/>
    </source>
</evidence>
<dbReference type="GeneID" id="91102007"/>
<feature type="compositionally biased region" description="Basic and acidic residues" evidence="7">
    <location>
        <begin position="209"/>
        <end position="230"/>
    </location>
</feature>
<feature type="region of interest" description="Disordered" evidence="7">
    <location>
        <begin position="643"/>
        <end position="752"/>
    </location>
</feature>
<reference evidence="10 11" key="1">
    <citation type="submission" date="2024-01" db="EMBL/GenBank/DDBJ databases">
        <title>Comparative genomics of Cryptococcus and Kwoniella reveals pathogenesis evolution and contrasting modes of karyotype evolution via chromosome fusion or intercentromeric recombination.</title>
        <authorList>
            <person name="Coelho M.A."/>
            <person name="David-Palma M."/>
            <person name="Shea T."/>
            <person name="Bowers K."/>
            <person name="McGinley-Smith S."/>
            <person name="Mohammad A.W."/>
            <person name="Gnirke A."/>
            <person name="Yurkov A.M."/>
            <person name="Nowrousian M."/>
            <person name="Sun S."/>
            <person name="Cuomo C.A."/>
            <person name="Heitman J."/>
        </authorList>
    </citation>
    <scope>NUCLEOTIDE SEQUENCE [LARGE SCALE GENOMIC DNA]</scope>
    <source>
        <strain evidence="10 11">PYCC6329</strain>
    </source>
</reference>
<evidence type="ECO:0000256" key="5">
    <source>
        <dbReference type="ARBA" id="ARBA00022777"/>
    </source>
</evidence>
<evidence type="ECO:0000259" key="9">
    <source>
        <dbReference type="PROSITE" id="PS50110"/>
    </source>
</evidence>
<dbReference type="InterPro" id="IPR005467">
    <property type="entry name" value="His_kinase_dom"/>
</dbReference>
<feature type="compositionally biased region" description="Polar residues" evidence="7">
    <location>
        <begin position="1411"/>
        <end position="1423"/>
    </location>
</feature>
<dbReference type="SUPFAM" id="SSF52172">
    <property type="entry name" value="CheY-like"/>
    <property type="match status" value="1"/>
</dbReference>
<feature type="region of interest" description="Disordered" evidence="7">
    <location>
        <begin position="1441"/>
        <end position="1571"/>
    </location>
</feature>
<dbReference type="SMART" id="SM00448">
    <property type="entry name" value="REC"/>
    <property type="match status" value="1"/>
</dbReference>
<accession>A0AAX4KFN5</accession>
<feature type="compositionally biased region" description="Basic residues" evidence="7">
    <location>
        <begin position="1318"/>
        <end position="1334"/>
    </location>
</feature>
<dbReference type="InterPro" id="IPR029016">
    <property type="entry name" value="GAF-like_dom_sf"/>
</dbReference>
<feature type="compositionally biased region" description="Low complexity" evidence="7">
    <location>
        <begin position="1692"/>
        <end position="1720"/>
    </location>
</feature>
<feature type="compositionally biased region" description="Basic residues" evidence="7">
    <location>
        <begin position="272"/>
        <end position="284"/>
    </location>
</feature>
<keyword evidence="3 6" id="KW-0597">Phosphoprotein</keyword>
<feature type="region of interest" description="Disordered" evidence="7">
    <location>
        <begin position="1182"/>
        <end position="1202"/>
    </location>
</feature>
<evidence type="ECO:0000259" key="8">
    <source>
        <dbReference type="PROSITE" id="PS50109"/>
    </source>
</evidence>
<dbReference type="SUPFAM" id="SSF55874">
    <property type="entry name" value="ATPase domain of HSP90 chaperone/DNA topoisomerase II/histidine kinase"/>
    <property type="match status" value="1"/>
</dbReference>
<feature type="region of interest" description="Disordered" evidence="7">
    <location>
        <begin position="1688"/>
        <end position="1754"/>
    </location>
</feature>
<feature type="modified residue" description="4-aspartylphosphate" evidence="6">
    <location>
        <position position="1644"/>
    </location>
</feature>
<protein>
    <recommendedName>
        <fullName evidence="2">histidine kinase</fullName>
        <ecNumber evidence="2">2.7.13.3</ecNumber>
    </recommendedName>
</protein>
<dbReference type="KEGG" id="ker:91102007"/>
<feature type="domain" description="Histidine kinase" evidence="8">
    <location>
        <begin position="885"/>
        <end position="1175"/>
    </location>
</feature>
<feature type="domain" description="Response regulatory" evidence="9">
    <location>
        <begin position="1595"/>
        <end position="1803"/>
    </location>
</feature>
<keyword evidence="5" id="KW-0418">Kinase</keyword>
<dbReference type="Pfam" id="PF01590">
    <property type="entry name" value="GAF"/>
    <property type="match status" value="1"/>
</dbReference>
<feature type="region of interest" description="Disordered" evidence="7">
    <location>
        <begin position="52"/>
        <end position="320"/>
    </location>
</feature>
<dbReference type="Gene3D" id="3.40.50.2300">
    <property type="match status" value="1"/>
</dbReference>
<dbReference type="SMART" id="SM00387">
    <property type="entry name" value="HATPase_c"/>
    <property type="match status" value="1"/>
</dbReference>
<feature type="compositionally biased region" description="Low complexity" evidence="7">
    <location>
        <begin position="667"/>
        <end position="692"/>
    </location>
</feature>
<dbReference type="GO" id="GO:0009927">
    <property type="term" value="F:histidine phosphotransfer kinase activity"/>
    <property type="evidence" value="ECO:0007669"/>
    <property type="project" value="TreeGrafter"/>
</dbReference>
<dbReference type="Pfam" id="PF00072">
    <property type="entry name" value="Response_reg"/>
    <property type="match status" value="1"/>
</dbReference>
<dbReference type="Gene3D" id="3.30.450.40">
    <property type="match status" value="1"/>
</dbReference>
<comment type="catalytic activity">
    <reaction evidence="1">
        <text>ATP + protein L-histidine = ADP + protein N-phospho-L-histidine.</text>
        <dbReference type="EC" id="2.7.13.3"/>
    </reaction>
</comment>
<dbReference type="RefSeq" id="XP_066083098.1">
    <property type="nucleotide sequence ID" value="XM_066227001.1"/>
</dbReference>
<evidence type="ECO:0000256" key="2">
    <source>
        <dbReference type="ARBA" id="ARBA00012438"/>
    </source>
</evidence>
<feature type="region of interest" description="Disordered" evidence="7">
    <location>
        <begin position="1399"/>
        <end position="1427"/>
    </location>
</feature>
<keyword evidence="11" id="KW-1185">Reference proteome</keyword>
<dbReference type="PROSITE" id="PS50109">
    <property type="entry name" value="HIS_KIN"/>
    <property type="match status" value="1"/>
</dbReference>
<evidence type="ECO:0000256" key="4">
    <source>
        <dbReference type="ARBA" id="ARBA00022679"/>
    </source>
</evidence>
<dbReference type="InterPro" id="IPR011006">
    <property type="entry name" value="CheY-like_superfamily"/>
</dbReference>
<dbReference type="PANTHER" id="PTHR43047:SF72">
    <property type="entry name" value="OSMOSENSING HISTIDINE PROTEIN KINASE SLN1"/>
    <property type="match status" value="1"/>
</dbReference>
<feature type="compositionally biased region" description="Low complexity" evidence="7">
    <location>
        <begin position="1730"/>
        <end position="1743"/>
    </location>
</feature>
<dbReference type="GO" id="GO:0000155">
    <property type="term" value="F:phosphorelay sensor kinase activity"/>
    <property type="evidence" value="ECO:0007669"/>
    <property type="project" value="InterPro"/>
</dbReference>
<feature type="region of interest" description="Disordered" evidence="7">
    <location>
        <begin position="1317"/>
        <end position="1341"/>
    </location>
</feature>
<dbReference type="InterPro" id="IPR003661">
    <property type="entry name" value="HisK_dim/P_dom"/>
</dbReference>
<dbReference type="InterPro" id="IPR003018">
    <property type="entry name" value="GAF"/>
</dbReference>
<dbReference type="InterPro" id="IPR001789">
    <property type="entry name" value="Sig_transdc_resp-reg_receiver"/>
</dbReference>
<feature type="region of interest" description="Disordered" evidence="7">
    <location>
        <begin position="546"/>
        <end position="605"/>
    </location>
</feature>
<dbReference type="PROSITE" id="PS50110">
    <property type="entry name" value="RESPONSE_REGULATORY"/>
    <property type="match status" value="1"/>
</dbReference>
<feature type="compositionally biased region" description="Basic and acidic residues" evidence="7">
    <location>
        <begin position="1"/>
        <end position="12"/>
    </location>
</feature>
<feature type="region of interest" description="Disordered" evidence="7">
    <location>
        <begin position="1"/>
        <end position="38"/>
    </location>
</feature>
<name>A0AAX4KFN5_9TREE</name>
<dbReference type="SUPFAM" id="SSF55781">
    <property type="entry name" value="GAF domain-like"/>
    <property type="match status" value="1"/>
</dbReference>
<feature type="compositionally biased region" description="Low complexity" evidence="7">
    <location>
        <begin position="164"/>
        <end position="173"/>
    </location>
</feature>
<dbReference type="CDD" id="cd17546">
    <property type="entry name" value="REC_hyHK_CKI1_RcsC-like"/>
    <property type="match status" value="1"/>
</dbReference>
<feature type="compositionally biased region" description="Low complexity" evidence="7">
    <location>
        <begin position="1810"/>
        <end position="1822"/>
    </location>
</feature>
<dbReference type="InterPro" id="IPR003594">
    <property type="entry name" value="HATPase_dom"/>
</dbReference>
<gene>
    <name evidence="10" type="ORF">V865_003203</name>
</gene>
<feature type="compositionally biased region" description="Polar residues" evidence="7">
    <location>
        <begin position="1462"/>
        <end position="1484"/>
    </location>
</feature>
<feature type="compositionally biased region" description="Basic residues" evidence="7">
    <location>
        <begin position="237"/>
        <end position="246"/>
    </location>
</feature>
<evidence type="ECO:0000256" key="7">
    <source>
        <dbReference type="SAM" id="MobiDB-lite"/>
    </source>
</evidence>
<feature type="compositionally biased region" description="Polar residues" evidence="7">
    <location>
        <begin position="1515"/>
        <end position="1539"/>
    </location>
</feature>
<sequence length="1834" mass="198031">MSIGDSKGKGKANEVIATDFAHPEALSTGKISRPQTQEEWHDFVTKYSLGEYNNCSFTDDEPSSSSSPPKPSRFPSDETQVTAGTTGTTNSTTITPDAFASSSTSVSRQPSPLSSNPAHHPSRQNSATPVGNPSEDVHDFHPDTSYAGPSNQDPNIPNVDQEESSSSSASPSTSKRKPKQKEGGEKGKSYKGQESMTIENMRQLGLEQQEDRVRERDTAGLTRDRDDESGKSSVKGKGGKGRRRHRDHAELASVARSAVSLDSSEDEDPSKIRTRRRVPRRPRSRGSWSLRSRSPNNNSMVRRGTGPSLDNALLESGTNDSTSVSAVEALYDHGKERARVKEFFETNGYMPAPKQTPEAARRRLRVIRRLGLEDIDPFHRETLDRFTRLASTVFKTRSALISIITKDRQMFLSEIGMGRKWTDLDVSFCCHSIMSPGSGGQCMVVSDASKDWRFKKNPLVNEGQGPVQFYAGAPLKVGSGNRSTIIGSLCVLDSKPRDFTDDDRKLLADLADCVVSELELIYSQQASIESAKLHQISVDFLRRSLKHRPNEQAGQSRTTGRTATGTGTGTGTGSGGMGTENGTATSSNSSVTGKRVSGADQNQEQNDVDIYDEACREIRNALDAYAVAVVDLSQFHLFYPTYQNSSTGGGSSTRGGSSTLHTKSQHTSTTGQSSFAAGTGSAASSTARGLGSVAEDDQDAYSKPVNPKRARQTYAVTDPLAPSRTPQVLFIPSRRRSDPTNKYSYTGDSEPGSSDNLAVLGYSCSEDNFAFNFTSSPAARKIISDFIASNVKTRKVWYARDDSEGIAQSITHLMPSGTETSMAMPIFGFDGQVAFAVVACWTDPLYTYPAGAMQFVETIAGSLLASVMKGRLHRAERAQLSFAAAASHELRTPLHQINAAASLLRMALHDVLDLDQKGGLNTHNMQPGELTLKVSQEDRLEALTQLEIIEANGLSLGGILENIIDTLDIGKMASKVEQVQTNPDGTVIPPDLLRSSDKADITDFTEALENVVDEAMRMEAKTRKIATGSGLEDVEVILEVLPRNRGGWKMTTDPGPLSRALSKIVHNAVKFTEKGHVHITVQDVSRDVALPGGYDNSIKISTVSIEIKDTGRGMSSDFLDQEILRPFAKEDAFRPGSGLGLGLAQRMIELLGGKLAIASTLGKGTLVHIEIPLHLLNEDNDSDQDVMASGNENTSDTGAGNNIDPIRQDGIFLIGWTESKSPSLRRVGKSLARQLKLNFCRVVSEINYASLIVIPEGGVSEVKLAELCKAARPTVQVIIIGKDHSMGALAPALGPATSQEHACAVNTSQHLETEAKKHGYSHGHHHHHHPHYSNHTRSSSFPSLELDAKTNAAIEYLKTVPTIHLNRPLRPSLIKRIMRPADLPPPMREIYKSDVVGGEKAKEEAEAENASIVSGNASGNTTGEPDVVEKDYAETPKMSREDQDLLYSQPHTVGQDAVTSPRRGSSTRIDVNSGSISPKSSSATLRHDPHSHHSHHHSHHHHHQQRQYPRDGGDTSESSADMITGNDHSGGTTTESSLISERGYQASINSDSSMASETSNSGGSTLPPRFREMRSGSDHTVKRMNVQDSDESSLKVLVVEDNAVNRKILTTMLKRTSCQFAEAADGVEAVDRFNSFHPDLVLLDITMPRKDGFAAAAEMRHLEATLPADSPVPLEEVMKALAVTPSLCSDDTQAQPSTATTSASQKSTPTPTASAASASAGPAEDGVITPLLSPSSSAGPLSPTGFQSGYNAHNPPRRAKIIAVTAMSAEHQRRKGLIESGIDMWMVKPIAMRELRGIVEKMKEEKMGWSNGSNTNSISGGSELARSDAGSTRT</sequence>
<dbReference type="InterPro" id="IPR004358">
    <property type="entry name" value="Sig_transdc_His_kin-like_C"/>
</dbReference>
<dbReference type="Pfam" id="PF02518">
    <property type="entry name" value="HATPase_c"/>
    <property type="match status" value="1"/>
</dbReference>
<dbReference type="CDD" id="cd00082">
    <property type="entry name" value="HisKA"/>
    <property type="match status" value="1"/>
</dbReference>
<dbReference type="SUPFAM" id="SSF47384">
    <property type="entry name" value="Homodimeric domain of signal transducing histidine kinase"/>
    <property type="match status" value="1"/>
</dbReference>
<keyword evidence="4" id="KW-0808">Transferase</keyword>
<dbReference type="InterPro" id="IPR036890">
    <property type="entry name" value="HATPase_C_sf"/>
</dbReference>
<feature type="compositionally biased region" description="Polar residues" evidence="7">
    <location>
        <begin position="1546"/>
        <end position="1564"/>
    </location>
</feature>
<dbReference type="Gene3D" id="1.10.287.130">
    <property type="match status" value="1"/>
</dbReference>
<feature type="compositionally biased region" description="Polar residues" evidence="7">
    <location>
        <begin position="1190"/>
        <end position="1200"/>
    </location>
</feature>
<dbReference type="Gene3D" id="3.30.565.10">
    <property type="entry name" value="Histidine kinase-like ATPase, C-terminal domain"/>
    <property type="match status" value="1"/>
</dbReference>
<feature type="compositionally biased region" description="Basic residues" evidence="7">
    <location>
        <begin position="1489"/>
        <end position="1505"/>
    </location>
</feature>
<evidence type="ECO:0000256" key="3">
    <source>
        <dbReference type="ARBA" id="ARBA00022553"/>
    </source>
</evidence>